<gene>
    <name evidence="2" type="ORF">TNCT_209551</name>
</gene>
<proteinExistence type="predicted"/>
<keyword evidence="3" id="KW-1185">Reference proteome</keyword>
<dbReference type="EMBL" id="BMAO01037914">
    <property type="protein sequence ID" value="GFR21178.1"/>
    <property type="molecule type" value="Genomic_DNA"/>
</dbReference>
<accession>A0A8X6HD40</accession>
<evidence type="ECO:0000313" key="3">
    <source>
        <dbReference type="Proteomes" id="UP000887116"/>
    </source>
</evidence>
<sequence>MERILNQGEGICLHLLMLLNIVHPEEQRSTLNHLSNLIDEARFKFTQTRKVEIADQANSLEQQIEAWSLPRKPLENPFRVVLRKKTRKNSQENDGATIQSHSKKARKDDITPCNNKFQTLSVDDPPSAMDVVDPPTNNLETLEMKINQKATPLQSQLIM</sequence>
<evidence type="ECO:0000313" key="2">
    <source>
        <dbReference type="EMBL" id="GFR21178.1"/>
    </source>
</evidence>
<dbReference type="Proteomes" id="UP000887116">
    <property type="component" value="Unassembled WGS sequence"/>
</dbReference>
<evidence type="ECO:0000256" key="1">
    <source>
        <dbReference type="SAM" id="MobiDB-lite"/>
    </source>
</evidence>
<feature type="region of interest" description="Disordered" evidence="1">
    <location>
        <begin position="85"/>
        <end position="111"/>
    </location>
</feature>
<comment type="caution">
    <text evidence="2">The sequence shown here is derived from an EMBL/GenBank/DDBJ whole genome shotgun (WGS) entry which is preliminary data.</text>
</comment>
<organism evidence="2 3">
    <name type="scientific">Trichonephila clavata</name>
    <name type="common">Joro spider</name>
    <name type="synonym">Nephila clavata</name>
    <dbReference type="NCBI Taxonomy" id="2740835"/>
    <lineage>
        <taxon>Eukaryota</taxon>
        <taxon>Metazoa</taxon>
        <taxon>Ecdysozoa</taxon>
        <taxon>Arthropoda</taxon>
        <taxon>Chelicerata</taxon>
        <taxon>Arachnida</taxon>
        <taxon>Araneae</taxon>
        <taxon>Araneomorphae</taxon>
        <taxon>Entelegynae</taxon>
        <taxon>Araneoidea</taxon>
        <taxon>Nephilidae</taxon>
        <taxon>Trichonephila</taxon>
    </lineage>
</organism>
<dbReference type="AlphaFoldDB" id="A0A8X6HD40"/>
<name>A0A8X6HD40_TRICU</name>
<reference evidence="2" key="1">
    <citation type="submission" date="2020-07" db="EMBL/GenBank/DDBJ databases">
        <title>Multicomponent nature underlies the extraordinary mechanical properties of spider dragline silk.</title>
        <authorList>
            <person name="Kono N."/>
            <person name="Nakamura H."/>
            <person name="Mori M."/>
            <person name="Yoshida Y."/>
            <person name="Ohtoshi R."/>
            <person name="Malay A.D."/>
            <person name="Moran D.A.P."/>
            <person name="Tomita M."/>
            <person name="Numata K."/>
            <person name="Arakawa K."/>
        </authorList>
    </citation>
    <scope>NUCLEOTIDE SEQUENCE</scope>
</reference>
<protein>
    <submittedName>
        <fullName evidence="2">Uncharacterized protein</fullName>
    </submittedName>
</protein>